<feature type="domain" description="C3H1-type" evidence="7">
    <location>
        <begin position="35"/>
        <end position="63"/>
    </location>
</feature>
<feature type="compositionally biased region" description="Low complexity" evidence="6">
    <location>
        <begin position="532"/>
        <end position="553"/>
    </location>
</feature>
<feature type="compositionally biased region" description="Low complexity" evidence="6">
    <location>
        <begin position="479"/>
        <end position="501"/>
    </location>
</feature>
<dbReference type="Gramene" id="ONK78653">
    <property type="protein sequence ID" value="ONK78653"/>
    <property type="gene ID" value="A4U43_C02F21050"/>
</dbReference>
<protein>
    <recommendedName>
        <fullName evidence="7">C3H1-type domain-containing protein</fullName>
    </recommendedName>
</protein>
<accession>A0A5P1FLP8</accession>
<proteinExistence type="predicted"/>
<dbReference type="Pfam" id="PF00642">
    <property type="entry name" value="zf-CCCH"/>
    <property type="match status" value="5"/>
</dbReference>
<dbReference type="InterPro" id="IPR050974">
    <property type="entry name" value="Plant_ZF_CCCH"/>
</dbReference>
<keyword evidence="4" id="KW-0238">DNA-binding</keyword>
<dbReference type="GO" id="GO:0003729">
    <property type="term" value="F:mRNA binding"/>
    <property type="evidence" value="ECO:0007669"/>
    <property type="project" value="UniProtKB-ARBA"/>
</dbReference>
<dbReference type="Proteomes" id="UP000243459">
    <property type="component" value="Chromosome 2"/>
</dbReference>
<evidence type="ECO:0000313" key="8">
    <source>
        <dbReference type="EMBL" id="ONK78653.1"/>
    </source>
</evidence>
<reference evidence="9" key="1">
    <citation type="journal article" date="2017" name="Nat. Commun.">
        <title>The asparagus genome sheds light on the origin and evolution of a young Y chromosome.</title>
        <authorList>
            <person name="Harkess A."/>
            <person name="Zhou J."/>
            <person name="Xu C."/>
            <person name="Bowers J.E."/>
            <person name="Van der Hulst R."/>
            <person name="Ayyampalayam S."/>
            <person name="Mercati F."/>
            <person name="Riccardi P."/>
            <person name="McKain M.R."/>
            <person name="Kakrana A."/>
            <person name="Tang H."/>
            <person name="Ray J."/>
            <person name="Groenendijk J."/>
            <person name="Arikit S."/>
            <person name="Mathioni S.M."/>
            <person name="Nakano M."/>
            <person name="Shan H."/>
            <person name="Telgmann-Rauber A."/>
            <person name="Kanno A."/>
            <person name="Yue Z."/>
            <person name="Chen H."/>
            <person name="Li W."/>
            <person name="Chen Y."/>
            <person name="Xu X."/>
            <person name="Zhang Y."/>
            <person name="Luo S."/>
            <person name="Chen H."/>
            <person name="Gao J."/>
            <person name="Mao Z."/>
            <person name="Pires J.C."/>
            <person name="Luo M."/>
            <person name="Kudrna D."/>
            <person name="Wing R.A."/>
            <person name="Meyers B.C."/>
            <person name="Yi K."/>
            <person name="Kong H."/>
            <person name="Lavrijsen P."/>
            <person name="Sunseri F."/>
            <person name="Falavigna A."/>
            <person name="Ye Y."/>
            <person name="Leebens-Mack J.H."/>
            <person name="Chen G."/>
        </authorList>
    </citation>
    <scope>NUCLEOTIDE SEQUENCE [LARGE SCALE GENOMIC DNA]</scope>
    <source>
        <strain evidence="9">cv. DH0086</strain>
    </source>
</reference>
<keyword evidence="2 5" id="KW-0863">Zinc-finger</keyword>
<evidence type="ECO:0000256" key="1">
    <source>
        <dbReference type="ARBA" id="ARBA00022723"/>
    </source>
</evidence>
<dbReference type="Gene3D" id="4.10.1000.10">
    <property type="entry name" value="Zinc finger, CCCH-type"/>
    <property type="match status" value="2"/>
</dbReference>
<feature type="compositionally biased region" description="Low complexity" evidence="6">
    <location>
        <begin position="428"/>
        <end position="448"/>
    </location>
</feature>
<feature type="compositionally biased region" description="Basic and acidic residues" evidence="6">
    <location>
        <begin position="615"/>
        <end position="665"/>
    </location>
</feature>
<sequence>MESDEAGGNAWARNGRGDVAAAIGSSCDPPLYPERPGEPDCGYYLRTGLCGFGERCRFNHPCDRSVTGGGRVSGGEYPERPGQPACQYFLKTGTCKYGASCKYDHPRQGVESAYPVSLNIYGYPLRLGEKECSYYLRTGQCKFGSTCKFHHPEPAGVQVPSPAPAFYPTVQATTVSGWQVGRPTMLPSQYMQAPYGSMVFSSGVVPVPGWSPYPPTVSPALPLGGQQGIQTGSVFGSSNQLSPSAPAIPGPFAALSPSIGPSSSGQKEQAFPERPGQPECQYYMRTGDCKFGATCKYHHPPEWRIPRTDCALSPVGLPVRPGAQPCAFYAQHGVCKFGPTCKFDHPMGMLSYSPSASSLADMPVAPYPVGYSLATLAPLSSSSDLRPEFNSFPSRIPSTETTPSGSIGSMFSKGGRFYRKVARKRSAFDPLSPSSSSSSRPSAASPTPHVNPLVRSASRSSVDAGIEAQARGSLTIEEPTSSTPSALSSSPSRPSAASTPPEVNRSAHSAAESSVDAGIEAQALGYRTIKEPTSSTPSASSSSPSRPSAASPPGGDNSAGQALLGNRAEKEAERQEREMERDERERDRQDICGDNVGGGDHNSEDHALLGNMTVREVERQERERERDEREKDKQERREVEREGMGGWRGLKERAERENERVEQRE</sequence>
<dbReference type="PANTHER" id="PTHR12506:SF41">
    <property type="entry name" value="ZINC FINGER CCCH DOMAIN-CONTAINING PROTEIN 58"/>
    <property type="match status" value="1"/>
</dbReference>
<feature type="domain" description="C3H1-type" evidence="7">
    <location>
        <begin position="80"/>
        <end position="108"/>
    </location>
</feature>
<gene>
    <name evidence="8" type="ORF">A4U43_C02F21050</name>
</gene>
<feature type="domain" description="C3H1-type" evidence="7">
    <location>
        <begin position="320"/>
        <end position="348"/>
    </location>
</feature>
<evidence type="ECO:0000256" key="2">
    <source>
        <dbReference type="ARBA" id="ARBA00022771"/>
    </source>
</evidence>
<dbReference type="PANTHER" id="PTHR12506">
    <property type="entry name" value="PROTEIN PHOSPHATASE RELATED"/>
    <property type="match status" value="1"/>
</dbReference>
<name>A0A5P1FLP8_ASPOF</name>
<dbReference type="SUPFAM" id="SSF90229">
    <property type="entry name" value="CCCH zinc finger"/>
    <property type="match status" value="5"/>
</dbReference>
<dbReference type="PROSITE" id="PS50103">
    <property type="entry name" value="ZF_C3H1"/>
    <property type="match status" value="5"/>
</dbReference>
<keyword evidence="1 5" id="KW-0479">Metal-binding</keyword>
<feature type="zinc finger region" description="C3H1-type" evidence="5">
    <location>
        <begin position="274"/>
        <end position="302"/>
    </location>
</feature>
<evidence type="ECO:0000256" key="3">
    <source>
        <dbReference type="ARBA" id="ARBA00022833"/>
    </source>
</evidence>
<evidence type="ECO:0000256" key="6">
    <source>
        <dbReference type="SAM" id="MobiDB-lite"/>
    </source>
</evidence>
<feature type="domain" description="C3H1-type" evidence="7">
    <location>
        <begin position="274"/>
        <end position="302"/>
    </location>
</feature>
<feature type="region of interest" description="Disordered" evidence="6">
    <location>
        <begin position="428"/>
        <end position="665"/>
    </location>
</feature>
<dbReference type="InterPro" id="IPR036855">
    <property type="entry name" value="Znf_CCCH_sf"/>
</dbReference>
<dbReference type="Gene3D" id="2.30.30.1190">
    <property type="match status" value="1"/>
</dbReference>
<dbReference type="InterPro" id="IPR000571">
    <property type="entry name" value="Znf_CCCH"/>
</dbReference>
<feature type="compositionally biased region" description="Basic and acidic residues" evidence="6">
    <location>
        <begin position="567"/>
        <end position="591"/>
    </location>
</feature>
<dbReference type="GO" id="GO:0003677">
    <property type="term" value="F:DNA binding"/>
    <property type="evidence" value="ECO:0007669"/>
    <property type="project" value="UniProtKB-KW"/>
</dbReference>
<feature type="zinc finger region" description="C3H1-type" evidence="5">
    <location>
        <begin position="126"/>
        <end position="154"/>
    </location>
</feature>
<feature type="zinc finger region" description="C3H1-type" evidence="5">
    <location>
        <begin position="35"/>
        <end position="63"/>
    </location>
</feature>
<dbReference type="SMART" id="SM00356">
    <property type="entry name" value="ZnF_C3H1"/>
    <property type="match status" value="5"/>
</dbReference>
<keyword evidence="3 5" id="KW-0862">Zinc</keyword>
<evidence type="ECO:0000256" key="4">
    <source>
        <dbReference type="ARBA" id="ARBA00023125"/>
    </source>
</evidence>
<dbReference type="FunFam" id="4.10.1000.10:FF:000030">
    <property type="entry name" value="CCCH type zinc finger protein"/>
    <property type="match status" value="1"/>
</dbReference>
<evidence type="ECO:0000259" key="7">
    <source>
        <dbReference type="PROSITE" id="PS50103"/>
    </source>
</evidence>
<dbReference type="OMA" id="ASAQFQM"/>
<feature type="zinc finger region" description="C3H1-type" evidence="5">
    <location>
        <begin position="320"/>
        <end position="348"/>
    </location>
</feature>
<dbReference type="EMBL" id="CM007382">
    <property type="protein sequence ID" value="ONK78653.1"/>
    <property type="molecule type" value="Genomic_DNA"/>
</dbReference>
<feature type="region of interest" description="Disordered" evidence="6">
    <location>
        <begin position="387"/>
        <end position="411"/>
    </location>
</feature>
<organism evidence="8 9">
    <name type="scientific">Asparagus officinalis</name>
    <name type="common">Garden asparagus</name>
    <dbReference type="NCBI Taxonomy" id="4686"/>
    <lineage>
        <taxon>Eukaryota</taxon>
        <taxon>Viridiplantae</taxon>
        <taxon>Streptophyta</taxon>
        <taxon>Embryophyta</taxon>
        <taxon>Tracheophyta</taxon>
        <taxon>Spermatophyta</taxon>
        <taxon>Magnoliopsida</taxon>
        <taxon>Liliopsida</taxon>
        <taxon>Asparagales</taxon>
        <taxon>Asparagaceae</taxon>
        <taxon>Asparagoideae</taxon>
        <taxon>Asparagus</taxon>
    </lineage>
</organism>
<keyword evidence="9" id="KW-1185">Reference proteome</keyword>
<dbReference type="GO" id="GO:0008270">
    <property type="term" value="F:zinc ion binding"/>
    <property type="evidence" value="ECO:0007669"/>
    <property type="project" value="UniProtKB-KW"/>
</dbReference>
<feature type="zinc finger region" description="C3H1-type" evidence="5">
    <location>
        <begin position="80"/>
        <end position="108"/>
    </location>
</feature>
<evidence type="ECO:0000313" key="9">
    <source>
        <dbReference type="Proteomes" id="UP000243459"/>
    </source>
</evidence>
<feature type="compositionally biased region" description="Polar residues" evidence="6">
    <location>
        <begin position="391"/>
        <end position="409"/>
    </location>
</feature>
<dbReference type="AlphaFoldDB" id="A0A5P1FLP8"/>
<evidence type="ECO:0000256" key="5">
    <source>
        <dbReference type="PROSITE-ProRule" id="PRU00723"/>
    </source>
</evidence>
<feature type="domain" description="C3H1-type" evidence="7">
    <location>
        <begin position="126"/>
        <end position="154"/>
    </location>
</feature>